<evidence type="ECO:0000313" key="6">
    <source>
        <dbReference type="EMBL" id="MBU5437993.1"/>
    </source>
</evidence>
<dbReference type="RefSeq" id="WP_216518700.1">
    <property type="nucleotide sequence ID" value="NZ_JAHLPM010000006.1"/>
</dbReference>
<dbReference type="Pfam" id="PF01551">
    <property type="entry name" value="Peptidase_M23"/>
    <property type="match status" value="1"/>
</dbReference>
<evidence type="ECO:0000259" key="5">
    <source>
        <dbReference type="PROSITE" id="PS51782"/>
    </source>
</evidence>
<evidence type="ECO:0000256" key="3">
    <source>
        <dbReference type="SAM" id="Phobius"/>
    </source>
</evidence>
<dbReference type="PANTHER" id="PTHR21666">
    <property type="entry name" value="PEPTIDASE-RELATED"/>
    <property type="match status" value="1"/>
</dbReference>
<name>A0ABS6E6Z3_9FIRM</name>
<feature type="domain" description="G5" evidence="4">
    <location>
        <begin position="270"/>
        <end position="350"/>
    </location>
</feature>
<keyword evidence="2" id="KW-0175">Coiled coil</keyword>
<dbReference type="CDD" id="cd12797">
    <property type="entry name" value="M23_peptidase"/>
    <property type="match status" value="1"/>
</dbReference>
<evidence type="ECO:0000313" key="7">
    <source>
        <dbReference type="Proteomes" id="UP000749471"/>
    </source>
</evidence>
<evidence type="ECO:0000256" key="2">
    <source>
        <dbReference type="SAM" id="Coils"/>
    </source>
</evidence>
<dbReference type="PROSITE" id="PS51782">
    <property type="entry name" value="LYSM"/>
    <property type="match status" value="1"/>
</dbReference>
<sequence length="478" mass="53820">MDEPNRLELKIIVAKERIANLINDIKNHKLKNINLKNSLIGFMLLVIVGLGITGYKINEIRTRAFDVYFGNNKVGTIRQQEEALDILDNLKADLSSTYNVDVVINKDIKFEQTHVKDDLITSSVQLRENMKSKMSFLVSGYVLLVNNQEIGALKTEKEVKNIIEKIKEPYISKVEENSKIKEVKILEDVQIVKKDVLLNKMKSSEELLKYIETGSEEIKTHMVEVGESLWTIAKIYNMSVDDLIAANQDKNPEKLYPGDEIKLVVPKSMLTVATIEEVEYTENINYDVKIEYNEKMYKNEKKVKVEGAKGKNQILANVIKHNGVLVEKEIIKEEIVEKPIDEVVVRGTKEVPKTVATGSFLMPTRGSISSRYGMRNGRMHKGLDIAAKVGTPIKAADGGKVVFSGYKGNFGYMVEVDHGNGYKTRYAHCSKLLVKVGDKVYKGQHIANVGNTGRSTGPHLHLEILKNGTNQNPIKYVN</sequence>
<accession>A0ABS6E6Z3</accession>
<dbReference type="PANTHER" id="PTHR21666:SF270">
    <property type="entry name" value="MUREIN HYDROLASE ACTIVATOR ENVC"/>
    <property type="match status" value="1"/>
</dbReference>
<dbReference type="SMART" id="SM00257">
    <property type="entry name" value="LysM"/>
    <property type="match status" value="1"/>
</dbReference>
<dbReference type="SMART" id="SM01208">
    <property type="entry name" value="G5"/>
    <property type="match status" value="1"/>
</dbReference>
<proteinExistence type="predicted"/>
<dbReference type="InterPro" id="IPR011098">
    <property type="entry name" value="G5_dom"/>
</dbReference>
<evidence type="ECO:0000259" key="4">
    <source>
        <dbReference type="PROSITE" id="PS51109"/>
    </source>
</evidence>
<protein>
    <submittedName>
        <fullName evidence="6">Peptidoglycan DD-metalloendopeptidase family protein</fullName>
    </submittedName>
</protein>
<keyword evidence="3" id="KW-0812">Transmembrane</keyword>
<evidence type="ECO:0000256" key="1">
    <source>
        <dbReference type="ARBA" id="ARBA00022729"/>
    </source>
</evidence>
<dbReference type="Pfam" id="PF07501">
    <property type="entry name" value="G5"/>
    <property type="match status" value="1"/>
</dbReference>
<dbReference type="PROSITE" id="PS51109">
    <property type="entry name" value="G5"/>
    <property type="match status" value="1"/>
</dbReference>
<keyword evidence="3" id="KW-0472">Membrane</keyword>
<dbReference type="InterPro" id="IPR050570">
    <property type="entry name" value="Cell_wall_metabolism_enzyme"/>
</dbReference>
<feature type="domain" description="LysM" evidence="5">
    <location>
        <begin position="219"/>
        <end position="263"/>
    </location>
</feature>
<dbReference type="InterPro" id="IPR016047">
    <property type="entry name" value="M23ase_b-sheet_dom"/>
</dbReference>
<keyword evidence="1" id="KW-0732">Signal</keyword>
<dbReference type="CDD" id="cd00118">
    <property type="entry name" value="LysM"/>
    <property type="match status" value="1"/>
</dbReference>
<feature type="transmembrane region" description="Helical" evidence="3">
    <location>
        <begin position="39"/>
        <end position="57"/>
    </location>
</feature>
<dbReference type="InterPro" id="IPR018392">
    <property type="entry name" value="LysM"/>
</dbReference>
<dbReference type="EMBL" id="JAHLPM010000006">
    <property type="protein sequence ID" value="MBU5437993.1"/>
    <property type="molecule type" value="Genomic_DNA"/>
</dbReference>
<comment type="caution">
    <text evidence="6">The sequence shown here is derived from an EMBL/GenBank/DDBJ whole genome shotgun (WGS) entry which is preliminary data.</text>
</comment>
<keyword evidence="3" id="KW-1133">Transmembrane helix</keyword>
<feature type="coiled-coil region" evidence="2">
    <location>
        <begin position="11"/>
        <end position="38"/>
    </location>
</feature>
<gene>
    <name evidence="6" type="ORF">KQI42_08240</name>
</gene>
<dbReference type="Pfam" id="PF01476">
    <property type="entry name" value="LysM"/>
    <property type="match status" value="1"/>
</dbReference>
<keyword evidence="7" id="KW-1185">Reference proteome</keyword>
<dbReference type="Proteomes" id="UP000749471">
    <property type="component" value="Unassembled WGS sequence"/>
</dbReference>
<organism evidence="6 7">
    <name type="scientific">Tissierella simiarum</name>
    <dbReference type="NCBI Taxonomy" id="2841534"/>
    <lineage>
        <taxon>Bacteria</taxon>
        <taxon>Bacillati</taxon>
        <taxon>Bacillota</taxon>
        <taxon>Tissierellia</taxon>
        <taxon>Tissierellales</taxon>
        <taxon>Tissierellaceae</taxon>
        <taxon>Tissierella</taxon>
    </lineage>
</organism>
<reference evidence="6 7" key="1">
    <citation type="submission" date="2021-06" db="EMBL/GenBank/DDBJ databases">
        <authorList>
            <person name="Sun Q."/>
            <person name="Li D."/>
        </authorList>
    </citation>
    <scope>NUCLEOTIDE SEQUENCE [LARGE SCALE GENOMIC DNA]</scope>
    <source>
        <strain evidence="6 7">MSJ-40</strain>
    </source>
</reference>